<evidence type="ECO:0000256" key="1">
    <source>
        <dbReference type="ARBA" id="ARBA00023270"/>
    </source>
</evidence>
<gene>
    <name evidence="2" type="ORF">KDU71_08770</name>
</gene>
<dbReference type="Gene3D" id="3.20.20.70">
    <property type="entry name" value="Aldolase class I"/>
    <property type="match status" value="1"/>
</dbReference>
<keyword evidence="3" id="KW-1185">Reference proteome</keyword>
<dbReference type="Pfam" id="PF00923">
    <property type="entry name" value="TAL_FSA"/>
    <property type="match status" value="1"/>
</dbReference>
<organism evidence="2 3">
    <name type="scientific">Carboxylicivirga sediminis</name>
    <dbReference type="NCBI Taxonomy" id="2006564"/>
    <lineage>
        <taxon>Bacteria</taxon>
        <taxon>Pseudomonadati</taxon>
        <taxon>Bacteroidota</taxon>
        <taxon>Bacteroidia</taxon>
        <taxon>Marinilabiliales</taxon>
        <taxon>Marinilabiliaceae</taxon>
        <taxon>Carboxylicivirga</taxon>
    </lineage>
</organism>
<dbReference type="InterPro" id="IPR013785">
    <property type="entry name" value="Aldolase_TIM"/>
</dbReference>
<name>A0A941IXQ1_9BACT</name>
<sequence length="405" mass="45283">MKYPISNQSIYHLANQFDNTNLKQLHSEYWSQYLTSGSHLWMDTGDIDSARELWTSEYSALTTNNTLLNMEVQKGVYDEAFVHLSKELKMDEKDVLVKEIAFGINAIHGLRLAHIFNCKVSVELHTDYADDILQTVEIGKRLHAIAPQFFIIKVPFTAAGLLAARILHQTGIPVNMTLGFSVRQNVIASLVAKPVYCNVFVGRLGAYFINNNLSDGAGIGEKVTIETQKCMRKINERGLANTKLIGASIRSAGQLLSLAGTDVLTIPVKVIADAQKNGNVPTGSHINGTAFNIPNELIRQFNLKHLWQAREQEKEVAMRLAHKTPDTTADLIELFNDYGCHDIFPDFDNNEIQHLRNDGKIPVHNKWAVKIENYQVGIDTLLNKAGLLSFMNDQQQLDAKISSVL</sequence>
<dbReference type="Proteomes" id="UP000679220">
    <property type="component" value="Unassembled WGS sequence"/>
</dbReference>
<dbReference type="InterPro" id="IPR001585">
    <property type="entry name" value="TAL/FSA"/>
</dbReference>
<dbReference type="SUPFAM" id="SSF51569">
    <property type="entry name" value="Aldolase"/>
    <property type="match status" value="1"/>
</dbReference>
<comment type="caution">
    <text evidence="2">The sequence shown here is derived from an EMBL/GenBank/DDBJ whole genome shotgun (WGS) entry which is preliminary data.</text>
</comment>
<evidence type="ECO:0000313" key="2">
    <source>
        <dbReference type="EMBL" id="MBR8535649.1"/>
    </source>
</evidence>
<dbReference type="AlphaFoldDB" id="A0A941IXQ1"/>
<protein>
    <submittedName>
        <fullName evidence="2">Transaldolase</fullName>
    </submittedName>
</protein>
<dbReference type="EMBL" id="JAGTAR010000011">
    <property type="protein sequence ID" value="MBR8535649.1"/>
    <property type="molecule type" value="Genomic_DNA"/>
</dbReference>
<accession>A0A941IXQ1</accession>
<reference evidence="2" key="1">
    <citation type="journal article" date="2018" name="Int. J. Syst. Evol. Microbiol.">
        <title>Carboxylicivirga sediminis sp. nov., isolated from coastal sediment.</title>
        <authorList>
            <person name="Wang F.Q."/>
            <person name="Ren L.H."/>
            <person name="Zou R.J."/>
            <person name="Sun Y.Z."/>
            <person name="Liu X.J."/>
            <person name="Jiang F."/>
            <person name="Liu L.J."/>
        </authorList>
    </citation>
    <scope>NUCLEOTIDE SEQUENCE</scope>
    <source>
        <strain evidence="2">JR1</strain>
    </source>
</reference>
<dbReference type="PANTHER" id="PTHR10683">
    <property type="entry name" value="TRANSALDOLASE"/>
    <property type="match status" value="1"/>
</dbReference>
<keyword evidence="1" id="KW-0704">Schiff base</keyword>
<dbReference type="GO" id="GO:0005975">
    <property type="term" value="P:carbohydrate metabolic process"/>
    <property type="evidence" value="ECO:0007669"/>
    <property type="project" value="InterPro"/>
</dbReference>
<proteinExistence type="predicted"/>
<evidence type="ECO:0000313" key="3">
    <source>
        <dbReference type="Proteomes" id="UP000679220"/>
    </source>
</evidence>
<dbReference type="RefSeq" id="WP_212189745.1">
    <property type="nucleotide sequence ID" value="NZ_JAGTAR010000011.1"/>
</dbReference>
<reference evidence="2" key="2">
    <citation type="submission" date="2021-04" db="EMBL/GenBank/DDBJ databases">
        <authorList>
            <person name="Zhang T."/>
            <person name="Zhang Y."/>
            <person name="Lu D."/>
            <person name="Zuo D."/>
            <person name="Du Z."/>
        </authorList>
    </citation>
    <scope>NUCLEOTIDE SEQUENCE</scope>
    <source>
        <strain evidence="2">JR1</strain>
    </source>
</reference>